<dbReference type="AlphaFoldDB" id="A0AAU9MWZ0"/>
<gene>
    <name evidence="2" type="ORF">LVIROSA_LOCUS17779</name>
</gene>
<dbReference type="Proteomes" id="UP001157418">
    <property type="component" value="Unassembled WGS sequence"/>
</dbReference>
<reference evidence="2 3" key="1">
    <citation type="submission" date="2022-01" db="EMBL/GenBank/DDBJ databases">
        <authorList>
            <person name="Xiong W."/>
            <person name="Schranz E."/>
        </authorList>
    </citation>
    <scope>NUCLEOTIDE SEQUENCE [LARGE SCALE GENOMIC DNA]</scope>
</reference>
<name>A0AAU9MWZ0_9ASTR</name>
<proteinExistence type="predicted"/>
<evidence type="ECO:0000313" key="2">
    <source>
        <dbReference type="EMBL" id="CAH1431047.1"/>
    </source>
</evidence>
<accession>A0AAU9MWZ0</accession>
<evidence type="ECO:0000313" key="3">
    <source>
        <dbReference type="Proteomes" id="UP001157418"/>
    </source>
</evidence>
<dbReference type="EMBL" id="CAKMRJ010003334">
    <property type="protein sequence ID" value="CAH1431047.1"/>
    <property type="molecule type" value="Genomic_DNA"/>
</dbReference>
<protein>
    <submittedName>
        <fullName evidence="2">Uncharacterized protein</fullName>
    </submittedName>
</protein>
<comment type="caution">
    <text evidence="2">The sequence shown here is derived from an EMBL/GenBank/DDBJ whole genome shotgun (WGS) entry which is preliminary data.</text>
</comment>
<evidence type="ECO:0000256" key="1">
    <source>
        <dbReference type="SAM" id="MobiDB-lite"/>
    </source>
</evidence>
<feature type="region of interest" description="Disordered" evidence="1">
    <location>
        <begin position="35"/>
        <end position="74"/>
    </location>
</feature>
<sequence length="100" mass="11228">MNSLVYIMYNKKLKNKFIKKKKLSDEVDPLLVEELPSDDEWVADPNDDEADNGGESENGGEIGGEIGDGGECSTSRMRKDVEFHLIDEEDVEDDDDVCIM</sequence>
<feature type="compositionally biased region" description="Acidic residues" evidence="1">
    <location>
        <begin position="35"/>
        <end position="54"/>
    </location>
</feature>
<keyword evidence="3" id="KW-1185">Reference proteome</keyword>
<organism evidence="2 3">
    <name type="scientific">Lactuca virosa</name>
    <dbReference type="NCBI Taxonomy" id="75947"/>
    <lineage>
        <taxon>Eukaryota</taxon>
        <taxon>Viridiplantae</taxon>
        <taxon>Streptophyta</taxon>
        <taxon>Embryophyta</taxon>
        <taxon>Tracheophyta</taxon>
        <taxon>Spermatophyta</taxon>
        <taxon>Magnoliopsida</taxon>
        <taxon>eudicotyledons</taxon>
        <taxon>Gunneridae</taxon>
        <taxon>Pentapetalae</taxon>
        <taxon>asterids</taxon>
        <taxon>campanulids</taxon>
        <taxon>Asterales</taxon>
        <taxon>Asteraceae</taxon>
        <taxon>Cichorioideae</taxon>
        <taxon>Cichorieae</taxon>
        <taxon>Lactucinae</taxon>
        <taxon>Lactuca</taxon>
    </lineage>
</organism>
<feature type="compositionally biased region" description="Gly residues" evidence="1">
    <location>
        <begin position="56"/>
        <end position="70"/>
    </location>
</feature>